<organism evidence="12 13">
    <name type="scientific">Lolium multiflorum</name>
    <name type="common">Italian ryegrass</name>
    <name type="synonym">Lolium perenne subsp. multiflorum</name>
    <dbReference type="NCBI Taxonomy" id="4521"/>
    <lineage>
        <taxon>Eukaryota</taxon>
        <taxon>Viridiplantae</taxon>
        <taxon>Streptophyta</taxon>
        <taxon>Embryophyta</taxon>
        <taxon>Tracheophyta</taxon>
        <taxon>Spermatophyta</taxon>
        <taxon>Magnoliopsida</taxon>
        <taxon>Liliopsida</taxon>
        <taxon>Poales</taxon>
        <taxon>Poaceae</taxon>
        <taxon>BOP clade</taxon>
        <taxon>Pooideae</taxon>
        <taxon>Poodae</taxon>
        <taxon>Poeae</taxon>
        <taxon>Poeae Chloroplast Group 2 (Poeae type)</taxon>
        <taxon>Loliodinae</taxon>
        <taxon>Loliinae</taxon>
        <taxon>Lolium</taxon>
    </lineage>
</organism>
<dbReference type="Pfam" id="PF00046">
    <property type="entry name" value="Homeodomain"/>
    <property type="match status" value="1"/>
</dbReference>
<feature type="domain" description="Homeobox" evidence="11">
    <location>
        <begin position="79"/>
        <end position="139"/>
    </location>
</feature>
<evidence type="ECO:0000313" key="12">
    <source>
        <dbReference type="EMBL" id="KAK1694090.1"/>
    </source>
</evidence>
<keyword evidence="13" id="KW-1185">Reference proteome</keyword>
<dbReference type="GO" id="GO:0005634">
    <property type="term" value="C:nucleus"/>
    <property type="evidence" value="ECO:0007669"/>
    <property type="project" value="UniProtKB-SubCell"/>
</dbReference>
<evidence type="ECO:0000256" key="9">
    <source>
        <dbReference type="RuleBase" id="RU000682"/>
    </source>
</evidence>
<accession>A0AAD8TU91</accession>
<dbReference type="AlphaFoldDB" id="A0AAD8TU91"/>
<proteinExistence type="inferred from homology"/>
<comment type="similarity">
    <text evidence="2">Belongs to the HD-ZIP homeobox family. Class II subfamily.</text>
</comment>
<evidence type="ECO:0000256" key="7">
    <source>
        <dbReference type="ARBA" id="ARBA00023242"/>
    </source>
</evidence>
<keyword evidence="7 8" id="KW-0539">Nucleus</keyword>
<dbReference type="InterPro" id="IPR009057">
    <property type="entry name" value="Homeodomain-like_sf"/>
</dbReference>
<dbReference type="InterPro" id="IPR003106">
    <property type="entry name" value="Leu_zip_homeo"/>
</dbReference>
<keyword evidence="3" id="KW-0805">Transcription regulation</keyword>
<dbReference type="InterPro" id="IPR001356">
    <property type="entry name" value="HD"/>
</dbReference>
<evidence type="ECO:0000313" key="13">
    <source>
        <dbReference type="Proteomes" id="UP001231189"/>
    </source>
</evidence>
<dbReference type="GO" id="GO:0000981">
    <property type="term" value="F:DNA-binding transcription factor activity, RNA polymerase II-specific"/>
    <property type="evidence" value="ECO:0007669"/>
    <property type="project" value="InterPro"/>
</dbReference>
<keyword evidence="4 8" id="KW-0238">DNA-binding</keyword>
<evidence type="ECO:0000256" key="4">
    <source>
        <dbReference type="ARBA" id="ARBA00023125"/>
    </source>
</evidence>
<evidence type="ECO:0000256" key="10">
    <source>
        <dbReference type="SAM" id="MobiDB-lite"/>
    </source>
</evidence>
<dbReference type="Pfam" id="PF02183">
    <property type="entry name" value="HALZ"/>
    <property type="match status" value="1"/>
</dbReference>
<dbReference type="SMART" id="SM00340">
    <property type="entry name" value="HALZ"/>
    <property type="match status" value="1"/>
</dbReference>
<evidence type="ECO:0000256" key="2">
    <source>
        <dbReference type="ARBA" id="ARBA00006074"/>
    </source>
</evidence>
<feature type="DNA-binding region" description="Homeobox" evidence="8">
    <location>
        <begin position="81"/>
        <end position="140"/>
    </location>
</feature>
<reference evidence="12" key="1">
    <citation type="submission" date="2023-07" db="EMBL/GenBank/DDBJ databases">
        <title>A chromosome-level genome assembly of Lolium multiflorum.</title>
        <authorList>
            <person name="Chen Y."/>
            <person name="Copetti D."/>
            <person name="Kolliker R."/>
            <person name="Studer B."/>
        </authorList>
    </citation>
    <scope>NUCLEOTIDE SEQUENCE</scope>
    <source>
        <strain evidence="12">02402/16</strain>
        <tissue evidence="12">Leaf</tissue>
    </source>
</reference>
<gene>
    <name evidence="12" type="ORF">QYE76_010787</name>
</gene>
<dbReference type="PANTHER" id="PTHR45714">
    <property type="entry name" value="HOMEOBOX-LEUCINE ZIPPER PROTEIN HAT14"/>
    <property type="match status" value="1"/>
</dbReference>
<protein>
    <recommendedName>
        <fullName evidence="11">Homeobox domain-containing protein</fullName>
    </recommendedName>
</protein>
<keyword evidence="6" id="KW-0804">Transcription</keyword>
<dbReference type="PROSITE" id="PS50071">
    <property type="entry name" value="HOMEOBOX_2"/>
    <property type="match status" value="1"/>
</dbReference>
<keyword evidence="5 8" id="KW-0371">Homeobox</keyword>
<dbReference type="PANTHER" id="PTHR45714:SF25">
    <property type="entry name" value="HOMEOBOX-LEUCINE ZIPPER PROTEIN HOX15"/>
    <property type="match status" value="1"/>
</dbReference>
<dbReference type="Proteomes" id="UP001231189">
    <property type="component" value="Unassembled WGS sequence"/>
</dbReference>
<dbReference type="InterPro" id="IPR050762">
    <property type="entry name" value="HD-ZIP_Homeobox_LZ_Class_II"/>
</dbReference>
<dbReference type="Gene3D" id="1.10.10.60">
    <property type="entry name" value="Homeodomain-like"/>
    <property type="match status" value="1"/>
</dbReference>
<dbReference type="PROSITE" id="PS00027">
    <property type="entry name" value="HOMEOBOX_1"/>
    <property type="match status" value="1"/>
</dbReference>
<comment type="caution">
    <text evidence="12">The sequence shown here is derived from an EMBL/GenBank/DDBJ whole genome shotgun (WGS) entry which is preliminary data.</text>
</comment>
<dbReference type="GO" id="GO:0043565">
    <property type="term" value="F:sequence-specific DNA binding"/>
    <property type="evidence" value="ECO:0007669"/>
    <property type="project" value="InterPro"/>
</dbReference>
<dbReference type="InterPro" id="IPR017970">
    <property type="entry name" value="Homeobox_CS"/>
</dbReference>
<evidence type="ECO:0000256" key="8">
    <source>
        <dbReference type="PROSITE-ProRule" id="PRU00108"/>
    </source>
</evidence>
<name>A0AAD8TU91_LOLMU</name>
<dbReference type="EMBL" id="JAUUTY010000001">
    <property type="protein sequence ID" value="KAK1694090.1"/>
    <property type="molecule type" value="Genomic_DNA"/>
</dbReference>
<evidence type="ECO:0000256" key="6">
    <source>
        <dbReference type="ARBA" id="ARBA00023163"/>
    </source>
</evidence>
<sequence>MYMAQEDVDLALGLSVGSGTGKPHLLQPKEAPPLEPSLTLSLTIAVKREKVEEENKRAMIYYSAASSAADDDIEGCNNSGSSRKKLKLTKEQSALLEGRFKEHSTLDTKQKTALARQLNLRPRQVEVWFQNRRARTKLKQTEVDCELLKRCCETLTEENRRLHLELQQLHHQQQRHPTAAFFMPAAAMLSVCPSCNRLAPAPPAHAAAAADRPASKRSASARQLYPHKDRHASMN</sequence>
<dbReference type="CDD" id="cd00086">
    <property type="entry name" value="homeodomain"/>
    <property type="match status" value="1"/>
</dbReference>
<evidence type="ECO:0000256" key="5">
    <source>
        <dbReference type="ARBA" id="ARBA00023155"/>
    </source>
</evidence>
<comment type="subcellular location">
    <subcellularLocation>
        <location evidence="1 8 9">Nucleus</location>
    </subcellularLocation>
</comment>
<dbReference type="SUPFAM" id="SSF46689">
    <property type="entry name" value="Homeodomain-like"/>
    <property type="match status" value="1"/>
</dbReference>
<dbReference type="SMART" id="SM00389">
    <property type="entry name" value="HOX"/>
    <property type="match status" value="1"/>
</dbReference>
<feature type="compositionally biased region" description="Low complexity" evidence="10">
    <location>
        <begin position="206"/>
        <end position="222"/>
    </location>
</feature>
<evidence type="ECO:0000256" key="3">
    <source>
        <dbReference type="ARBA" id="ARBA00023015"/>
    </source>
</evidence>
<feature type="region of interest" description="Disordered" evidence="10">
    <location>
        <begin position="206"/>
        <end position="235"/>
    </location>
</feature>
<evidence type="ECO:0000259" key="11">
    <source>
        <dbReference type="PROSITE" id="PS50071"/>
    </source>
</evidence>
<evidence type="ECO:0000256" key="1">
    <source>
        <dbReference type="ARBA" id="ARBA00004123"/>
    </source>
</evidence>